<evidence type="ECO:0000313" key="6">
    <source>
        <dbReference type="EMBL" id="GAA3840538.1"/>
    </source>
</evidence>
<dbReference type="InterPro" id="IPR008920">
    <property type="entry name" value="TF_FadR/GntR_C"/>
</dbReference>
<dbReference type="InterPro" id="IPR011711">
    <property type="entry name" value="GntR_C"/>
</dbReference>
<dbReference type="Pfam" id="PF07729">
    <property type="entry name" value="FCD"/>
    <property type="match status" value="1"/>
</dbReference>
<dbReference type="Gene3D" id="1.20.120.530">
    <property type="entry name" value="GntR ligand-binding domain-like"/>
    <property type="match status" value="1"/>
</dbReference>
<feature type="domain" description="GntR C-terminal" evidence="5">
    <location>
        <begin position="3"/>
        <end position="45"/>
    </location>
</feature>
<keyword evidence="1" id="KW-0805">Transcription regulation</keyword>
<protein>
    <recommendedName>
        <fullName evidence="5">GntR C-terminal domain-containing protein</fullName>
    </recommendedName>
</protein>
<evidence type="ECO:0000256" key="3">
    <source>
        <dbReference type="ARBA" id="ARBA00023163"/>
    </source>
</evidence>
<accession>A0ABP7JCU1</accession>
<reference evidence="7" key="1">
    <citation type="journal article" date="2019" name="Int. J. Syst. Evol. Microbiol.">
        <title>The Global Catalogue of Microorganisms (GCM) 10K type strain sequencing project: providing services to taxonomists for standard genome sequencing and annotation.</title>
        <authorList>
            <consortium name="The Broad Institute Genomics Platform"/>
            <consortium name="The Broad Institute Genome Sequencing Center for Infectious Disease"/>
            <person name="Wu L."/>
            <person name="Ma J."/>
        </authorList>
    </citation>
    <scope>NUCLEOTIDE SEQUENCE [LARGE SCALE GENOMIC DNA]</scope>
    <source>
        <strain evidence="7">JCM 17138</strain>
    </source>
</reference>
<feature type="region of interest" description="Disordered" evidence="4">
    <location>
        <begin position="57"/>
        <end position="85"/>
    </location>
</feature>
<evidence type="ECO:0000259" key="5">
    <source>
        <dbReference type="Pfam" id="PF07729"/>
    </source>
</evidence>
<evidence type="ECO:0000313" key="7">
    <source>
        <dbReference type="Proteomes" id="UP001501009"/>
    </source>
</evidence>
<comment type="caution">
    <text evidence="6">The sequence shown here is derived from an EMBL/GenBank/DDBJ whole genome shotgun (WGS) entry which is preliminary data.</text>
</comment>
<gene>
    <name evidence="6" type="ORF">GCM10022403_086000</name>
</gene>
<evidence type="ECO:0000256" key="1">
    <source>
        <dbReference type="ARBA" id="ARBA00023015"/>
    </source>
</evidence>
<keyword evidence="7" id="KW-1185">Reference proteome</keyword>
<dbReference type="EMBL" id="BAABDE010000038">
    <property type="protein sequence ID" value="GAA3840538.1"/>
    <property type="molecule type" value="Genomic_DNA"/>
</dbReference>
<evidence type="ECO:0000256" key="2">
    <source>
        <dbReference type="ARBA" id="ARBA00023125"/>
    </source>
</evidence>
<evidence type="ECO:0000256" key="4">
    <source>
        <dbReference type="SAM" id="MobiDB-lite"/>
    </source>
</evidence>
<organism evidence="6 7">
    <name type="scientific">Streptomyces coacervatus</name>
    <dbReference type="NCBI Taxonomy" id="647381"/>
    <lineage>
        <taxon>Bacteria</taxon>
        <taxon>Bacillati</taxon>
        <taxon>Actinomycetota</taxon>
        <taxon>Actinomycetes</taxon>
        <taxon>Kitasatosporales</taxon>
        <taxon>Streptomycetaceae</taxon>
        <taxon>Streptomyces</taxon>
    </lineage>
</organism>
<keyword evidence="2" id="KW-0238">DNA-binding</keyword>
<dbReference type="SUPFAM" id="SSF48008">
    <property type="entry name" value="GntR ligand-binding domain-like"/>
    <property type="match status" value="1"/>
</dbReference>
<sequence>MDATREAREDVEQLNAHDAAFHRAVISATGNETLLTLLESISGRTLAEHEAIFNALSRRSPVENDVDDGRGDQETDSESAGAAPA</sequence>
<keyword evidence="3" id="KW-0804">Transcription</keyword>
<name>A0ABP7JCU1_9ACTN</name>
<proteinExistence type="predicted"/>
<dbReference type="Proteomes" id="UP001501009">
    <property type="component" value="Unassembled WGS sequence"/>
</dbReference>